<dbReference type="InterPro" id="IPR042272">
    <property type="entry name" value="ATP12_ATP_synth-F1-assembly_N"/>
</dbReference>
<evidence type="ECO:0000313" key="7">
    <source>
        <dbReference type="Proteomes" id="UP001307889"/>
    </source>
</evidence>
<keyword evidence="7" id="KW-1185">Reference proteome</keyword>
<reference evidence="6 7" key="1">
    <citation type="submission" date="2023-09" db="EMBL/GenBank/DDBJ databases">
        <title>Nesidiocoris tenuis whole genome shotgun sequence.</title>
        <authorList>
            <person name="Shibata T."/>
            <person name="Shimoda M."/>
            <person name="Kobayashi T."/>
            <person name="Uehara T."/>
        </authorList>
    </citation>
    <scope>NUCLEOTIDE SEQUENCE [LARGE SCALE GENOMIC DNA]</scope>
    <source>
        <strain evidence="6 7">Japan</strain>
    </source>
</reference>
<evidence type="ECO:0000256" key="2">
    <source>
        <dbReference type="ARBA" id="ARBA00008231"/>
    </source>
</evidence>
<dbReference type="InterPro" id="IPR023335">
    <property type="entry name" value="ATP12_ortho_dom_sf"/>
</dbReference>
<sequence>MVTFIRQCARGRTFLGLFKEIKQQQRSYPAPPKRFYKKTGIIYSDGTYEVTLDHRKLKTPKGNVMKLDKEMLALAVAAEWDAQKGEIQQSTMHITSLCNTALENPNNITKPEAVQTLLNYLENDAILFFSHEEEMHALQQKEWDPVIKWFCERFKVSIQPTRDLGGVEIPVTTKEIIRKHLLSYDLASMHGFLLAVECLKSLILTICCIDHKLNVTQAVLLSRLEEEYQTGHWGRVEWAHDIAQADLQARVAAAVMFVHINSMSEETKTLLASKFR</sequence>
<dbReference type="Pfam" id="PF07542">
    <property type="entry name" value="ATP12"/>
    <property type="match status" value="1"/>
</dbReference>
<keyword evidence="4" id="KW-0496">Mitochondrion</keyword>
<dbReference type="SUPFAM" id="SSF160909">
    <property type="entry name" value="ATP12-like"/>
    <property type="match status" value="1"/>
</dbReference>
<accession>A0ABN7ABI8</accession>
<evidence type="ECO:0000256" key="4">
    <source>
        <dbReference type="ARBA" id="ARBA00023128"/>
    </source>
</evidence>
<evidence type="ECO:0000256" key="3">
    <source>
        <dbReference type="ARBA" id="ARBA00022946"/>
    </source>
</evidence>
<protein>
    <submittedName>
        <fullName evidence="6">ATP synthase mitochondrial F1 complex assembly factor</fullName>
    </submittedName>
</protein>
<dbReference type="Proteomes" id="UP001307889">
    <property type="component" value="Chromosome 1"/>
</dbReference>
<dbReference type="InterPro" id="IPR011419">
    <property type="entry name" value="ATP12_ATP_synth-F1-assembly"/>
</dbReference>
<dbReference type="PANTHER" id="PTHR21013">
    <property type="entry name" value="ATP SYNTHASE MITOCHONDRIAL F1 COMPLEX ASSEMBLY FACTOR 2/ATP12 PROTEIN, MITOCHONDRIAL PRECURSOR"/>
    <property type="match status" value="1"/>
</dbReference>
<dbReference type="EMBL" id="AP028909">
    <property type="protein sequence ID" value="BES88484.1"/>
    <property type="molecule type" value="Genomic_DNA"/>
</dbReference>
<comment type="subcellular location">
    <subcellularLocation>
        <location evidence="1">Mitochondrion</location>
    </subcellularLocation>
</comment>
<organism evidence="6 7">
    <name type="scientific">Nesidiocoris tenuis</name>
    <dbReference type="NCBI Taxonomy" id="355587"/>
    <lineage>
        <taxon>Eukaryota</taxon>
        <taxon>Metazoa</taxon>
        <taxon>Ecdysozoa</taxon>
        <taxon>Arthropoda</taxon>
        <taxon>Hexapoda</taxon>
        <taxon>Insecta</taxon>
        <taxon>Pterygota</taxon>
        <taxon>Neoptera</taxon>
        <taxon>Paraneoptera</taxon>
        <taxon>Hemiptera</taxon>
        <taxon>Heteroptera</taxon>
        <taxon>Panheteroptera</taxon>
        <taxon>Cimicomorpha</taxon>
        <taxon>Miridae</taxon>
        <taxon>Dicyphina</taxon>
        <taxon>Nesidiocoris</taxon>
    </lineage>
</organism>
<keyword evidence="5" id="KW-0143">Chaperone</keyword>
<proteinExistence type="inferred from homology"/>
<comment type="similarity">
    <text evidence="2">Belongs to the ATP12 family.</text>
</comment>
<evidence type="ECO:0000313" key="6">
    <source>
        <dbReference type="EMBL" id="BES88484.1"/>
    </source>
</evidence>
<dbReference type="Gene3D" id="1.10.3580.10">
    <property type="entry name" value="ATP12 ATPase"/>
    <property type="match status" value="1"/>
</dbReference>
<name>A0ABN7ABI8_9HEMI</name>
<dbReference type="Gene3D" id="3.30.2180.10">
    <property type="entry name" value="ATP12-like"/>
    <property type="match status" value="1"/>
</dbReference>
<dbReference type="PANTHER" id="PTHR21013:SF10">
    <property type="entry name" value="ATP SYNTHASE MITOCHONDRIAL F1 COMPLEX ASSEMBLY FACTOR 2"/>
    <property type="match status" value="1"/>
</dbReference>
<gene>
    <name evidence="6" type="ORF">NTJ_01290</name>
</gene>
<keyword evidence="3" id="KW-0809">Transit peptide</keyword>
<evidence type="ECO:0000256" key="5">
    <source>
        <dbReference type="ARBA" id="ARBA00023186"/>
    </source>
</evidence>
<evidence type="ECO:0000256" key="1">
    <source>
        <dbReference type="ARBA" id="ARBA00004173"/>
    </source>
</evidence>